<sequence length="187" mass="20224">MHKENSVARKPSRRRVTIATAVGVTALGGAIAAGVIVTDGGSQSALAGKVSVTSKQKAPVAVGGGVAAADTKAAKKEKCNTVDRYINSQTIPTKYQWHSSVKYCWNGKKVRIVRASSYLKNAGSNVKVEEKPNRIIFNKKHSAVTVMISANVIRPNAWGEVIRHPKVQYRMWAINGAHTYKIIDNEA</sequence>
<gene>
    <name evidence="1" type="ORF">GCM10010191_26110</name>
</gene>
<reference evidence="2" key="1">
    <citation type="journal article" date="2019" name="Int. J. Syst. Evol. Microbiol.">
        <title>The Global Catalogue of Microorganisms (GCM) 10K type strain sequencing project: providing services to taxonomists for standard genome sequencing and annotation.</title>
        <authorList>
            <consortium name="The Broad Institute Genomics Platform"/>
            <consortium name="The Broad Institute Genome Sequencing Center for Infectious Disease"/>
            <person name="Wu L."/>
            <person name="Ma J."/>
        </authorList>
    </citation>
    <scope>NUCLEOTIDE SEQUENCE [LARGE SCALE GENOMIC DNA]</scope>
    <source>
        <strain evidence="2">JCM 3325</strain>
    </source>
</reference>
<dbReference type="Proteomes" id="UP001501231">
    <property type="component" value="Unassembled WGS sequence"/>
</dbReference>
<proteinExistence type="predicted"/>
<protein>
    <submittedName>
        <fullName evidence="1">Uncharacterized protein</fullName>
    </submittedName>
</protein>
<name>A0ABP5W054_9ACTN</name>
<organism evidence="1 2">
    <name type="scientific">Actinomadura vinacea</name>
    <dbReference type="NCBI Taxonomy" id="115336"/>
    <lineage>
        <taxon>Bacteria</taxon>
        <taxon>Bacillati</taxon>
        <taxon>Actinomycetota</taxon>
        <taxon>Actinomycetes</taxon>
        <taxon>Streptosporangiales</taxon>
        <taxon>Thermomonosporaceae</taxon>
        <taxon>Actinomadura</taxon>
    </lineage>
</organism>
<evidence type="ECO:0000313" key="2">
    <source>
        <dbReference type="Proteomes" id="UP001501231"/>
    </source>
</evidence>
<comment type="caution">
    <text evidence="1">The sequence shown here is derived from an EMBL/GenBank/DDBJ whole genome shotgun (WGS) entry which is preliminary data.</text>
</comment>
<accession>A0ABP5W054</accession>
<keyword evidence="2" id="KW-1185">Reference proteome</keyword>
<evidence type="ECO:0000313" key="1">
    <source>
        <dbReference type="EMBL" id="GAA2414848.1"/>
    </source>
</evidence>
<dbReference type="EMBL" id="BAAARW010000011">
    <property type="protein sequence ID" value="GAA2414848.1"/>
    <property type="molecule type" value="Genomic_DNA"/>
</dbReference>